<gene>
    <name evidence="1" type="ORF">CSKR_108624</name>
</gene>
<organism evidence="1 2">
    <name type="scientific">Clonorchis sinensis</name>
    <name type="common">Chinese liver fluke</name>
    <dbReference type="NCBI Taxonomy" id="79923"/>
    <lineage>
        <taxon>Eukaryota</taxon>
        <taxon>Metazoa</taxon>
        <taxon>Spiralia</taxon>
        <taxon>Lophotrochozoa</taxon>
        <taxon>Platyhelminthes</taxon>
        <taxon>Trematoda</taxon>
        <taxon>Digenea</taxon>
        <taxon>Opisthorchiida</taxon>
        <taxon>Opisthorchiata</taxon>
        <taxon>Opisthorchiidae</taxon>
        <taxon>Clonorchis</taxon>
    </lineage>
</organism>
<evidence type="ECO:0000313" key="2">
    <source>
        <dbReference type="Proteomes" id="UP000286415"/>
    </source>
</evidence>
<proteinExistence type="predicted"/>
<dbReference type="EMBL" id="NIRI02000042">
    <property type="protein sequence ID" value="KAG5447249.1"/>
    <property type="molecule type" value="Genomic_DNA"/>
</dbReference>
<keyword evidence="2" id="KW-1185">Reference proteome</keyword>
<comment type="caution">
    <text evidence="1">The sequence shown here is derived from an EMBL/GenBank/DDBJ whole genome shotgun (WGS) entry which is preliminary data.</text>
</comment>
<dbReference type="Proteomes" id="UP000286415">
    <property type="component" value="Unassembled WGS sequence"/>
</dbReference>
<name>A0A8T1ME05_CLOSI</name>
<protein>
    <submittedName>
        <fullName evidence="1">Uncharacterized protein</fullName>
    </submittedName>
</protein>
<reference evidence="1 2" key="2">
    <citation type="journal article" date="2021" name="Genomics">
        <title>High-quality reference genome for Clonorchis sinensis.</title>
        <authorList>
            <person name="Young N.D."/>
            <person name="Stroehlein A.J."/>
            <person name="Kinkar L."/>
            <person name="Wang T."/>
            <person name="Sohn W.M."/>
            <person name="Chang B.C.H."/>
            <person name="Kaur P."/>
            <person name="Weisz D."/>
            <person name="Dudchenko O."/>
            <person name="Aiden E.L."/>
            <person name="Korhonen P.K."/>
            <person name="Gasser R.B."/>
        </authorList>
    </citation>
    <scope>NUCLEOTIDE SEQUENCE [LARGE SCALE GENOMIC DNA]</scope>
    <source>
        <strain evidence="1">Cs-k2</strain>
    </source>
</reference>
<sequence>MLRNCATYRPHCMCQRLGREAKSLYISFSCAPLESVIARVTLTDAVAKIGLAGDGWTRSGLPARLPANVYQPPNGSRYMHERNRTRHTSVQQRHLWRGNVWSKRVGCCIVPVYHQPDECRTGNFPPTLAIGHETERTPALVVKATNVTSVFSGSRTGAYCKRSSHRLTNQNVITINLTVQFLTRIRNNTRIEGEIQNHY</sequence>
<evidence type="ECO:0000313" key="1">
    <source>
        <dbReference type="EMBL" id="KAG5447249.1"/>
    </source>
</evidence>
<reference evidence="1 2" key="1">
    <citation type="journal article" date="2018" name="Biotechnol. Adv.">
        <title>Improved genomic resources and new bioinformatic workflow for the carcinogenic parasite Clonorchis sinensis: Biotechnological implications.</title>
        <authorList>
            <person name="Wang D."/>
            <person name="Korhonen P.K."/>
            <person name="Gasser R.B."/>
            <person name="Young N.D."/>
        </authorList>
    </citation>
    <scope>NUCLEOTIDE SEQUENCE [LARGE SCALE GENOMIC DNA]</scope>
    <source>
        <strain evidence="1">Cs-k2</strain>
    </source>
</reference>
<accession>A0A8T1ME05</accession>